<keyword evidence="2" id="KW-0812">Transmembrane</keyword>
<feature type="region of interest" description="Disordered" evidence="1">
    <location>
        <begin position="492"/>
        <end position="572"/>
    </location>
</feature>
<evidence type="ECO:0000313" key="3">
    <source>
        <dbReference type="EMBL" id="SJX62035.1"/>
    </source>
</evidence>
<proteinExistence type="predicted"/>
<feature type="transmembrane region" description="Helical" evidence="2">
    <location>
        <begin position="119"/>
        <end position="138"/>
    </location>
</feature>
<sequence length="572" mass="62074">MATQLSPNGAIVHSLQPVSAAATMTADPEVIFNVIPPSSAKSFLVLLIVMCLCLGATTMELFNHIRFDLQLIRKPGWTEPAKLSSRAAYLCCRYLSVLCLLLVVLFLSLKFDDCKAVPWAFNLLGMVLLDSVSLVFVQRTMALYSWKAKVVVPVSLFYLVVVAASAVCIPFYGEGYRIPGSQFCGYDTRRHLTRTLVANVVYKTLGMGLDILMLLLTLHRLLDGGLPAIWQKRPQQLYSGLTDRSLSSFLIRQGFHFYVLQLATDIFFVSTYFTLTEPSYQVLGTALVFCIPPIAAAAAFREMGQKASLITAKNAGKINEIMNSTNSPSGDNSGIAGTRNARISAAAQSGAGPVASSPAGINSYVLQARSNPGTSDVASPEKTTRISWGGHRSLSHSRHDPSEYHGHGILVTVGTVSRTEEVDETWEGGSARYSSDNPDPETLEMQRQWPRLASRSTHGSEAANQSSEGHGSMYTKQVEAVGVDFDPVPVPTLARRATGSDNPYPPHLRHPIETASSPWIPRTPESPYPEVLSPRSFARNAATPEITRSNSVSRGVRGPDVEDQNTSPGRGG</sequence>
<feature type="region of interest" description="Disordered" evidence="1">
    <location>
        <begin position="371"/>
        <end position="407"/>
    </location>
</feature>
<evidence type="ECO:0000256" key="2">
    <source>
        <dbReference type="SAM" id="Phobius"/>
    </source>
</evidence>
<gene>
    <name evidence="3" type="ORF">SRS1_10669</name>
</gene>
<name>A0A2N8UAJ1_9BASI</name>
<dbReference type="Proteomes" id="UP000239563">
    <property type="component" value="Chromosome III"/>
</dbReference>
<feature type="transmembrane region" description="Helical" evidence="2">
    <location>
        <begin position="255"/>
        <end position="274"/>
    </location>
</feature>
<feature type="transmembrane region" description="Helical" evidence="2">
    <location>
        <begin position="200"/>
        <end position="222"/>
    </location>
</feature>
<dbReference type="EMBL" id="LT795056">
    <property type="protein sequence ID" value="SJX62035.1"/>
    <property type="molecule type" value="Genomic_DNA"/>
</dbReference>
<evidence type="ECO:0000313" key="4">
    <source>
        <dbReference type="Proteomes" id="UP000239563"/>
    </source>
</evidence>
<keyword evidence="2" id="KW-0472">Membrane</keyword>
<feature type="transmembrane region" description="Helical" evidence="2">
    <location>
        <begin position="150"/>
        <end position="172"/>
    </location>
</feature>
<reference evidence="3 4" key="1">
    <citation type="submission" date="2017-02" db="EMBL/GenBank/DDBJ databases">
        <authorList>
            <person name="Peterson S.W."/>
        </authorList>
    </citation>
    <scope>NUCLEOTIDE SEQUENCE [LARGE SCALE GENOMIC DNA]</scope>
    <source>
        <strain evidence="3 4">SRS1_H2-8</strain>
    </source>
</reference>
<organism evidence="3 4">
    <name type="scientific">Sporisorium reilianum f. sp. reilianum</name>
    <dbReference type="NCBI Taxonomy" id="72559"/>
    <lineage>
        <taxon>Eukaryota</taxon>
        <taxon>Fungi</taxon>
        <taxon>Dikarya</taxon>
        <taxon>Basidiomycota</taxon>
        <taxon>Ustilaginomycotina</taxon>
        <taxon>Ustilaginomycetes</taxon>
        <taxon>Ustilaginales</taxon>
        <taxon>Ustilaginaceae</taxon>
        <taxon>Sporisorium</taxon>
    </lineage>
</organism>
<feature type="compositionally biased region" description="Polar residues" evidence="1">
    <location>
        <begin position="454"/>
        <end position="469"/>
    </location>
</feature>
<dbReference type="AlphaFoldDB" id="A0A2N8UAJ1"/>
<feature type="region of interest" description="Disordered" evidence="1">
    <location>
        <begin position="420"/>
        <end position="443"/>
    </location>
</feature>
<feature type="transmembrane region" description="Helical" evidence="2">
    <location>
        <begin position="43"/>
        <end position="65"/>
    </location>
</feature>
<feature type="region of interest" description="Disordered" evidence="1">
    <location>
        <begin position="452"/>
        <end position="471"/>
    </location>
</feature>
<evidence type="ECO:0000256" key="1">
    <source>
        <dbReference type="SAM" id="MobiDB-lite"/>
    </source>
</evidence>
<protein>
    <submittedName>
        <fullName evidence="3">Uncharacterized protein</fullName>
    </submittedName>
</protein>
<feature type="compositionally biased region" description="Basic and acidic residues" evidence="1">
    <location>
        <begin position="397"/>
        <end position="406"/>
    </location>
</feature>
<feature type="transmembrane region" description="Helical" evidence="2">
    <location>
        <begin position="280"/>
        <end position="300"/>
    </location>
</feature>
<feature type="transmembrane region" description="Helical" evidence="2">
    <location>
        <begin position="86"/>
        <end position="107"/>
    </location>
</feature>
<keyword evidence="2" id="KW-1133">Transmembrane helix</keyword>
<accession>A0A2N8UAJ1</accession>